<keyword evidence="3" id="KW-1185">Reference proteome</keyword>
<protein>
    <submittedName>
        <fullName evidence="2">Sulfonate transport system substrate-binding protein</fullName>
    </submittedName>
</protein>
<dbReference type="EMBL" id="PJMW01000001">
    <property type="protein sequence ID" value="PKV98290.1"/>
    <property type="molecule type" value="Genomic_DNA"/>
</dbReference>
<organism evidence="2 3">
    <name type="scientific">Nocardia fluminea</name>
    <dbReference type="NCBI Taxonomy" id="134984"/>
    <lineage>
        <taxon>Bacteria</taxon>
        <taxon>Bacillati</taxon>
        <taxon>Actinomycetota</taxon>
        <taxon>Actinomycetes</taxon>
        <taxon>Mycobacteriales</taxon>
        <taxon>Nocardiaceae</taxon>
        <taxon>Nocardia</taxon>
    </lineage>
</organism>
<comment type="caution">
    <text evidence="2">The sequence shown here is derived from an EMBL/GenBank/DDBJ whole genome shotgun (WGS) entry which is preliminary data.</text>
</comment>
<sequence length="314" mass="33878">MSIRVGYFPHNNSLFVLRHRGILERLLPEVEWVDLRALPHPPRVNPKTALPSEHSDWLYTEGGYDIIGTGFTPPLTALANQRDVVYLGISGPRVENGRLVATAASGITSAADLRGKRVGIAHGSWQTTLLLFALDQVGLSWADVEPIDVDVRGGGAALLAGELDAWVGTHPGLQDVEAATELTTLVDTASVFSHPSLWFTRRDLAEGNRPAVEAVLAALQESDAWIAANPREAAQYFVDDAQARGIPADLDAWEAALRGRPFGVHPVSEDFLDEQQRAADLLAANGLLPRTVEVRSAVLPWIGEVISETSPATV</sequence>
<dbReference type="AlphaFoldDB" id="A0A2N3WWR5"/>
<dbReference type="SUPFAM" id="SSF53850">
    <property type="entry name" value="Periplasmic binding protein-like II"/>
    <property type="match status" value="1"/>
</dbReference>
<accession>A0A2N3WWR5</accession>
<reference evidence="2 3" key="1">
    <citation type="submission" date="2017-12" db="EMBL/GenBank/DDBJ databases">
        <title>Sequencing the genomes of 1000 Actinobacteria strains.</title>
        <authorList>
            <person name="Klenk H.-P."/>
        </authorList>
    </citation>
    <scope>NUCLEOTIDE SEQUENCE [LARGE SCALE GENOMIC DNA]</scope>
    <source>
        <strain evidence="2 3">DSM 44489</strain>
    </source>
</reference>
<dbReference type="Gene3D" id="3.40.190.10">
    <property type="entry name" value="Periplasmic binding protein-like II"/>
    <property type="match status" value="2"/>
</dbReference>
<gene>
    <name evidence="2" type="ORF">ATK86_0303</name>
</gene>
<evidence type="ECO:0000259" key="1">
    <source>
        <dbReference type="Pfam" id="PF09084"/>
    </source>
</evidence>
<dbReference type="PANTHER" id="PTHR30024:SF42">
    <property type="entry name" value="ALIPHATIC SULFONATES-BINDING PROTEIN-RELATED"/>
    <property type="match status" value="1"/>
</dbReference>
<dbReference type="PANTHER" id="PTHR30024">
    <property type="entry name" value="ALIPHATIC SULFONATES-BINDING PROTEIN-RELATED"/>
    <property type="match status" value="1"/>
</dbReference>
<dbReference type="InterPro" id="IPR015168">
    <property type="entry name" value="SsuA/THI5"/>
</dbReference>
<dbReference type="Proteomes" id="UP000233766">
    <property type="component" value="Unassembled WGS sequence"/>
</dbReference>
<name>A0A2N3WWR5_9NOCA</name>
<evidence type="ECO:0000313" key="2">
    <source>
        <dbReference type="EMBL" id="PKV98290.1"/>
    </source>
</evidence>
<proteinExistence type="predicted"/>
<evidence type="ECO:0000313" key="3">
    <source>
        <dbReference type="Proteomes" id="UP000233766"/>
    </source>
</evidence>
<feature type="domain" description="SsuA/THI5-like" evidence="1">
    <location>
        <begin position="99"/>
        <end position="233"/>
    </location>
</feature>
<dbReference type="Pfam" id="PF09084">
    <property type="entry name" value="NMT1"/>
    <property type="match status" value="1"/>
</dbReference>
<dbReference type="OrthoDB" id="506623at2"/>
<dbReference type="RefSeq" id="WP_101462775.1">
    <property type="nucleotide sequence ID" value="NZ_PJMW01000001.1"/>
</dbReference>